<evidence type="ECO:0000313" key="6">
    <source>
        <dbReference type="Proteomes" id="UP001152759"/>
    </source>
</evidence>
<evidence type="ECO:0000256" key="1">
    <source>
        <dbReference type="ARBA" id="ARBA00022676"/>
    </source>
</evidence>
<reference evidence="5" key="1">
    <citation type="submission" date="2021-12" db="EMBL/GenBank/DDBJ databases">
        <authorList>
            <person name="King R."/>
        </authorList>
    </citation>
    <scope>NUCLEOTIDE SEQUENCE</scope>
</reference>
<keyword evidence="1" id="KW-0328">Glycosyltransferase</keyword>
<name>A0A9P0ADQ1_BEMTA</name>
<dbReference type="InterPro" id="IPR049625">
    <property type="entry name" value="Glyco_transf_61_cat"/>
</dbReference>
<protein>
    <recommendedName>
        <fullName evidence="4">Glycosyltransferase 61 catalytic domain-containing protein</fullName>
    </recommendedName>
</protein>
<evidence type="ECO:0000256" key="2">
    <source>
        <dbReference type="ARBA" id="ARBA00022679"/>
    </source>
</evidence>
<dbReference type="Pfam" id="PF04577">
    <property type="entry name" value="Glyco_transf_61"/>
    <property type="match status" value="1"/>
</dbReference>
<dbReference type="AlphaFoldDB" id="A0A9P0ADQ1"/>
<dbReference type="GO" id="GO:0016757">
    <property type="term" value="F:glycosyltransferase activity"/>
    <property type="evidence" value="ECO:0007669"/>
    <property type="project" value="UniProtKB-KW"/>
</dbReference>
<sequence length="485" mass="54568">MNNPVKRRKIILFLFTLKLLTIYYFFRSRSAEDDTETPISSSLKRWPSLPSFRPWLPTPDVPVGSCEGYFGNGFTQQITVLEESSAGWFRCFYSATLQTSVCEGGGLRMDPEKISMSKGDEPLESVMGRKEDDELPVFHDGAFEIGVSDGSRAGRNLVNEEFLNKYLPRGSENRHIMRALMASTRLVDANKFQCSEWVEEPTLLVTRFEYANLFHTLTDWYSAYVASRVVGLPRRPHVVFVDGHCQSALDEMWRALFSSVRFAKSFAGPVCFRHAILVPLGYQTAMFEGLDGRIDCSGVAPNETEQHPNTRKTARLSEFGEMLRAAVGLPPNEHRSSLTSGHTILFIRRENYVAHPRATGKVESRLSNEKQIFTSVKSWAANYSGCKLNVVNGLFAHMHMEDQIEIIQHSTIIVGAHGAGLSHIISALPNTSVLEILSPSYRRPHFRLMARWKGLNYHPLYLNSSYAHPVTVIKALDDIVKGLGC</sequence>
<evidence type="ECO:0000259" key="4">
    <source>
        <dbReference type="Pfam" id="PF04577"/>
    </source>
</evidence>
<dbReference type="EMBL" id="OU963865">
    <property type="protein sequence ID" value="CAH0389353.1"/>
    <property type="molecule type" value="Genomic_DNA"/>
</dbReference>
<keyword evidence="6" id="KW-1185">Reference proteome</keyword>
<gene>
    <name evidence="5" type="ORF">BEMITA_LOCUS8191</name>
</gene>
<evidence type="ECO:0000256" key="3">
    <source>
        <dbReference type="ARBA" id="ARBA00023180"/>
    </source>
</evidence>
<keyword evidence="3" id="KW-0325">Glycoprotein</keyword>
<accession>A0A9P0ADQ1</accession>
<organism evidence="5 6">
    <name type="scientific">Bemisia tabaci</name>
    <name type="common">Sweetpotato whitefly</name>
    <name type="synonym">Aleurodes tabaci</name>
    <dbReference type="NCBI Taxonomy" id="7038"/>
    <lineage>
        <taxon>Eukaryota</taxon>
        <taxon>Metazoa</taxon>
        <taxon>Ecdysozoa</taxon>
        <taxon>Arthropoda</taxon>
        <taxon>Hexapoda</taxon>
        <taxon>Insecta</taxon>
        <taxon>Pterygota</taxon>
        <taxon>Neoptera</taxon>
        <taxon>Paraneoptera</taxon>
        <taxon>Hemiptera</taxon>
        <taxon>Sternorrhyncha</taxon>
        <taxon>Aleyrodoidea</taxon>
        <taxon>Aleyrodidae</taxon>
        <taxon>Aleyrodinae</taxon>
        <taxon>Bemisia</taxon>
    </lineage>
</organism>
<proteinExistence type="predicted"/>
<evidence type="ECO:0000313" key="5">
    <source>
        <dbReference type="EMBL" id="CAH0389353.1"/>
    </source>
</evidence>
<dbReference type="KEGG" id="btab:109042524"/>
<feature type="domain" description="Glycosyltransferase 61 catalytic" evidence="4">
    <location>
        <begin position="323"/>
        <end position="434"/>
    </location>
</feature>
<dbReference type="Proteomes" id="UP001152759">
    <property type="component" value="Chromosome 4"/>
</dbReference>
<dbReference type="PANTHER" id="PTHR48437">
    <property type="entry name" value="INITIATOR BINDING DOMAIN-CONTAINING PROTEIN"/>
    <property type="match status" value="1"/>
</dbReference>
<dbReference type="InterPro" id="IPR007657">
    <property type="entry name" value="Glycosyltransferase_61"/>
</dbReference>
<dbReference type="PANTHER" id="PTHR48437:SF1">
    <property type="entry name" value="INITIATOR BINDING DOMAIN-CONTAINING PROTEIN"/>
    <property type="match status" value="1"/>
</dbReference>
<keyword evidence="2" id="KW-0808">Transferase</keyword>